<feature type="transmembrane region" description="Helical" evidence="5">
    <location>
        <begin position="294"/>
        <end position="317"/>
    </location>
</feature>
<evidence type="ECO:0000259" key="6">
    <source>
        <dbReference type="PROSITE" id="PS50850"/>
    </source>
</evidence>
<evidence type="ECO:0000256" key="2">
    <source>
        <dbReference type="ARBA" id="ARBA00022692"/>
    </source>
</evidence>
<reference evidence="7 8" key="1">
    <citation type="submission" date="2006-10" db="EMBL/GenBank/DDBJ databases">
        <title>Complete sequence of Syntrophobacter fumaroxidans MPOB.</title>
        <authorList>
            <consortium name="US DOE Joint Genome Institute"/>
            <person name="Copeland A."/>
            <person name="Lucas S."/>
            <person name="Lapidus A."/>
            <person name="Barry K."/>
            <person name="Detter J.C."/>
            <person name="Glavina del Rio T."/>
            <person name="Hammon N."/>
            <person name="Israni S."/>
            <person name="Pitluck S."/>
            <person name="Goltsman E.G."/>
            <person name="Martinez M."/>
            <person name="Schmutz J."/>
            <person name="Larimer F."/>
            <person name="Land M."/>
            <person name="Hauser L."/>
            <person name="Kyrpides N."/>
            <person name="Kim E."/>
            <person name="Boone D.R."/>
            <person name="Brockman F."/>
            <person name="Culley D."/>
            <person name="Ferry J."/>
            <person name="Gunsalus R."/>
            <person name="McInerney M.J."/>
            <person name="Morrison M."/>
            <person name="Plugge C."/>
            <person name="Rohlin L."/>
            <person name="Scholten J."/>
            <person name="Sieber J."/>
            <person name="Stams A.J.M."/>
            <person name="Worm P."/>
            <person name="Henstra A.M."/>
            <person name="Richardson P."/>
        </authorList>
    </citation>
    <scope>NUCLEOTIDE SEQUENCE [LARGE SCALE GENOMIC DNA]</scope>
    <source>
        <strain evidence="8">DSM 10017 / MPOB</strain>
    </source>
</reference>
<dbReference type="HOGENOM" id="CLU_001265_10_13_7"/>
<organism evidence="7 8">
    <name type="scientific">Syntrophobacter fumaroxidans (strain DSM 10017 / MPOB)</name>
    <dbReference type="NCBI Taxonomy" id="335543"/>
    <lineage>
        <taxon>Bacteria</taxon>
        <taxon>Pseudomonadati</taxon>
        <taxon>Thermodesulfobacteriota</taxon>
        <taxon>Syntrophobacteria</taxon>
        <taxon>Syntrophobacterales</taxon>
        <taxon>Syntrophobacteraceae</taxon>
        <taxon>Syntrophobacter</taxon>
    </lineage>
</organism>
<feature type="transmembrane region" description="Helical" evidence="5">
    <location>
        <begin position="234"/>
        <end position="258"/>
    </location>
</feature>
<feature type="transmembrane region" description="Helical" evidence="5">
    <location>
        <begin position="270"/>
        <end position="288"/>
    </location>
</feature>
<feature type="transmembrane region" description="Helical" evidence="5">
    <location>
        <begin position="135"/>
        <end position="153"/>
    </location>
</feature>
<feature type="transmembrane region" description="Helical" evidence="5">
    <location>
        <begin position="165"/>
        <end position="184"/>
    </location>
</feature>
<dbReference type="InterPro" id="IPR005829">
    <property type="entry name" value="Sugar_transporter_CS"/>
</dbReference>
<dbReference type="PROSITE" id="PS00216">
    <property type="entry name" value="SUGAR_TRANSPORT_1"/>
    <property type="match status" value="1"/>
</dbReference>
<sequence>MLYSPTFFSMAVANLSCLASFSVFYLFPLFITQHGGDKADVGIIMGATALASVVFRPWISEMIDRMGRKRSYTLGSFLMTVLPLVYLYFDGTIVSFYLPLLIIRIVHGIGFAVCITAAFTFVADLVPKDRLNEGIGMFGVSGLVGSALGPAVAELIIRRFDFDTLFYSAAGFSLIGLLVHLPLTETYIHTLKTVKVPFFAVLKQGRILGVAVIAVLFGIGLAAVNNFVSPFAHAVHLSFISVYYVAYSTAAILTRVGGARLVDSLGEDRIIPYALLLTGLGLMSMVFLGGTGVLFAAGLLTGCGHGILYPSLNVRAIRGQPIEIRGKIVGVYTGSIDAGVFAGSIILGYVGDLLGFRVLFLSAGVALLAGLGIFAATAGRALRARGI</sequence>
<feature type="transmembrane region" description="Helical" evidence="5">
    <location>
        <begin position="205"/>
        <end position="228"/>
    </location>
</feature>
<keyword evidence="2 5" id="KW-0812">Transmembrane</keyword>
<dbReference type="InterPro" id="IPR052714">
    <property type="entry name" value="MFS_Exporter"/>
</dbReference>
<dbReference type="GO" id="GO:0022857">
    <property type="term" value="F:transmembrane transporter activity"/>
    <property type="evidence" value="ECO:0007669"/>
    <property type="project" value="InterPro"/>
</dbReference>
<keyword evidence="4 5" id="KW-0472">Membrane</keyword>
<keyword evidence="3 5" id="KW-1133">Transmembrane helix</keyword>
<comment type="subcellular location">
    <subcellularLocation>
        <location evidence="1">Membrane</location>
        <topology evidence="1">Multi-pass membrane protein</topology>
    </subcellularLocation>
</comment>
<proteinExistence type="predicted"/>
<dbReference type="SUPFAM" id="SSF103473">
    <property type="entry name" value="MFS general substrate transporter"/>
    <property type="match status" value="1"/>
</dbReference>
<dbReference type="PANTHER" id="PTHR23531">
    <property type="entry name" value="QUINOLENE RESISTANCE PROTEIN NORA"/>
    <property type="match status" value="1"/>
</dbReference>
<evidence type="ECO:0000313" key="8">
    <source>
        <dbReference type="Proteomes" id="UP000001784"/>
    </source>
</evidence>
<dbReference type="EMBL" id="CP000478">
    <property type="protein sequence ID" value="ABK15942.1"/>
    <property type="molecule type" value="Genomic_DNA"/>
</dbReference>
<feature type="transmembrane region" description="Helical" evidence="5">
    <location>
        <begin position="329"/>
        <end position="350"/>
    </location>
</feature>
<feature type="transmembrane region" description="Helical" evidence="5">
    <location>
        <begin position="356"/>
        <end position="378"/>
    </location>
</feature>
<keyword evidence="8" id="KW-1185">Reference proteome</keyword>
<evidence type="ECO:0000313" key="7">
    <source>
        <dbReference type="EMBL" id="ABK15942.1"/>
    </source>
</evidence>
<feature type="transmembrane region" description="Helical" evidence="5">
    <location>
        <begin position="71"/>
        <end position="89"/>
    </location>
</feature>
<evidence type="ECO:0000256" key="3">
    <source>
        <dbReference type="ARBA" id="ARBA00022989"/>
    </source>
</evidence>
<dbReference type="PANTHER" id="PTHR23531:SF1">
    <property type="entry name" value="QUINOLENE RESISTANCE PROTEIN NORA"/>
    <property type="match status" value="1"/>
</dbReference>
<dbReference type="InterPro" id="IPR036259">
    <property type="entry name" value="MFS_trans_sf"/>
</dbReference>
<dbReference type="RefSeq" id="WP_011697115.1">
    <property type="nucleotide sequence ID" value="NC_008554.1"/>
</dbReference>
<feature type="transmembrane region" description="Helical" evidence="5">
    <location>
        <begin position="7"/>
        <end position="27"/>
    </location>
</feature>
<evidence type="ECO:0000256" key="1">
    <source>
        <dbReference type="ARBA" id="ARBA00004141"/>
    </source>
</evidence>
<dbReference type="InterPro" id="IPR020846">
    <property type="entry name" value="MFS_dom"/>
</dbReference>
<dbReference type="KEGG" id="sfu:Sfum_0241"/>
<dbReference type="GO" id="GO:0016020">
    <property type="term" value="C:membrane"/>
    <property type="evidence" value="ECO:0007669"/>
    <property type="project" value="UniProtKB-SubCell"/>
</dbReference>
<accession>A0LEU0</accession>
<dbReference type="Gene3D" id="1.20.1250.20">
    <property type="entry name" value="MFS general substrate transporter like domains"/>
    <property type="match status" value="1"/>
</dbReference>
<protein>
    <submittedName>
        <fullName evidence="7">Major facilitator superfamily MFS_1</fullName>
    </submittedName>
</protein>
<dbReference type="STRING" id="335543.Sfum_0241"/>
<dbReference type="AlphaFoldDB" id="A0LEU0"/>
<feature type="transmembrane region" description="Helical" evidence="5">
    <location>
        <begin position="101"/>
        <end position="123"/>
    </location>
</feature>
<name>A0LEU0_SYNFM</name>
<gene>
    <name evidence="7" type="ordered locus">Sfum_0241</name>
</gene>
<feature type="domain" description="Major facilitator superfamily (MFS) profile" evidence="6">
    <location>
        <begin position="1"/>
        <end position="381"/>
    </location>
</feature>
<evidence type="ECO:0000256" key="4">
    <source>
        <dbReference type="ARBA" id="ARBA00023136"/>
    </source>
</evidence>
<evidence type="ECO:0000256" key="5">
    <source>
        <dbReference type="SAM" id="Phobius"/>
    </source>
</evidence>
<dbReference type="FunCoup" id="A0LEU0">
    <property type="interactions" value="115"/>
</dbReference>
<dbReference type="PROSITE" id="PS50850">
    <property type="entry name" value="MFS"/>
    <property type="match status" value="1"/>
</dbReference>
<dbReference type="InParanoid" id="A0LEU0"/>
<feature type="transmembrane region" description="Helical" evidence="5">
    <location>
        <begin position="39"/>
        <end position="59"/>
    </location>
</feature>
<dbReference type="InterPro" id="IPR011701">
    <property type="entry name" value="MFS"/>
</dbReference>
<dbReference type="eggNOG" id="COG2814">
    <property type="taxonomic scope" value="Bacteria"/>
</dbReference>
<dbReference type="Proteomes" id="UP000001784">
    <property type="component" value="Chromosome"/>
</dbReference>
<dbReference type="Pfam" id="PF07690">
    <property type="entry name" value="MFS_1"/>
    <property type="match status" value="1"/>
</dbReference>